<keyword evidence="4 6" id="KW-0326">Glycosidase</keyword>
<dbReference type="InterPro" id="IPR033126">
    <property type="entry name" value="Glyco_hydro_9_Asp/Glu_AS"/>
</dbReference>
<dbReference type="RefSeq" id="WP_162444515.1">
    <property type="nucleotide sequence ID" value="NZ_CP048222.1"/>
</dbReference>
<evidence type="ECO:0000256" key="1">
    <source>
        <dbReference type="ARBA" id="ARBA00007072"/>
    </source>
</evidence>
<keyword evidence="12" id="KW-1185">Reference proteome</keyword>
<dbReference type="InterPro" id="IPR013783">
    <property type="entry name" value="Ig-like_fold"/>
</dbReference>
<dbReference type="PANTHER" id="PTHR22298">
    <property type="entry name" value="ENDO-1,4-BETA-GLUCANASE"/>
    <property type="match status" value="1"/>
</dbReference>
<comment type="similarity">
    <text evidence="1 6 8">Belongs to the glycosyl hydrolase 9 (cellulase E) family.</text>
</comment>
<feature type="signal peptide" evidence="8">
    <location>
        <begin position="1"/>
        <end position="24"/>
    </location>
</feature>
<dbReference type="SUPFAM" id="SSF48208">
    <property type="entry name" value="Six-hairpin glycosidases"/>
    <property type="match status" value="1"/>
</dbReference>
<keyword evidence="3 6" id="KW-0119">Carbohydrate metabolism</keyword>
<dbReference type="CDD" id="cd02850">
    <property type="entry name" value="E_set_Cellulase_N"/>
    <property type="match status" value="1"/>
</dbReference>
<evidence type="ECO:0000256" key="3">
    <source>
        <dbReference type="ARBA" id="ARBA00023277"/>
    </source>
</evidence>
<organism evidence="11 12">
    <name type="scientific">Rhodocytophaga rosea</name>
    <dbReference type="NCBI Taxonomy" id="2704465"/>
    <lineage>
        <taxon>Bacteria</taxon>
        <taxon>Pseudomonadati</taxon>
        <taxon>Bacteroidota</taxon>
        <taxon>Cytophagia</taxon>
        <taxon>Cytophagales</taxon>
        <taxon>Rhodocytophagaceae</taxon>
        <taxon>Rhodocytophaga</taxon>
    </lineage>
</organism>
<dbReference type="KEGG" id="rhoz:GXP67_18575"/>
<reference evidence="11 12" key="1">
    <citation type="submission" date="2020-01" db="EMBL/GenBank/DDBJ databases">
        <authorList>
            <person name="Kim M.K."/>
        </authorList>
    </citation>
    <scope>NUCLEOTIDE SEQUENCE [LARGE SCALE GENOMIC DNA]</scope>
    <source>
        <strain evidence="11 12">172606-1</strain>
    </source>
</reference>
<evidence type="ECO:0000256" key="2">
    <source>
        <dbReference type="ARBA" id="ARBA00022801"/>
    </source>
</evidence>
<protein>
    <recommendedName>
        <fullName evidence="8">Endoglucanase</fullName>
        <ecNumber evidence="8">3.2.1.4</ecNumber>
    </recommendedName>
</protein>
<feature type="domain" description="Glycoside hydrolase family 9" evidence="9">
    <location>
        <begin position="136"/>
        <end position="589"/>
    </location>
</feature>
<evidence type="ECO:0000256" key="6">
    <source>
        <dbReference type="PROSITE-ProRule" id="PRU10059"/>
    </source>
</evidence>
<name>A0A6C0GL14_9BACT</name>
<evidence type="ECO:0000256" key="7">
    <source>
        <dbReference type="PROSITE-ProRule" id="PRU10060"/>
    </source>
</evidence>
<feature type="active site" evidence="7">
    <location>
        <position position="568"/>
    </location>
</feature>
<keyword evidence="8" id="KW-0732">Signal</keyword>
<feature type="active site" evidence="7">
    <location>
        <position position="577"/>
    </location>
</feature>
<dbReference type="InterPro" id="IPR008928">
    <property type="entry name" value="6-hairpin_glycosidase_sf"/>
</dbReference>
<keyword evidence="2 6" id="KW-0378">Hydrolase</keyword>
<dbReference type="Gene3D" id="1.50.10.10">
    <property type="match status" value="1"/>
</dbReference>
<dbReference type="Gene3D" id="2.60.40.10">
    <property type="entry name" value="Immunoglobulins"/>
    <property type="match status" value="1"/>
</dbReference>
<evidence type="ECO:0000313" key="11">
    <source>
        <dbReference type="EMBL" id="QHT68504.1"/>
    </source>
</evidence>
<accession>A0A6C0GL14</accession>
<dbReference type="Pfam" id="PF02927">
    <property type="entry name" value="CelD_N"/>
    <property type="match status" value="1"/>
</dbReference>
<comment type="catalytic activity">
    <reaction evidence="8">
        <text>Endohydrolysis of (1-&gt;4)-beta-D-glucosidic linkages in cellulose, lichenin and cereal beta-D-glucans.</text>
        <dbReference type="EC" id="3.2.1.4"/>
    </reaction>
</comment>
<proteinExistence type="inferred from homology"/>
<dbReference type="InterPro" id="IPR014756">
    <property type="entry name" value="Ig_E-set"/>
</dbReference>
<dbReference type="PROSITE" id="PS00592">
    <property type="entry name" value="GH9_2"/>
    <property type="match status" value="1"/>
</dbReference>
<evidence type="ECO:0000256" key="5">
    <source>
        <dbReference type="ARBA" id="ARBA00023326"/>
    </source>
</evidence>
<dbReference type="GO" id="GO:0008810">
    <property type="term" value="F:cellulase activity"/>
    <property type="evidence" value="ECO:0007669"/>
    <property type="project" value="UniProtKB-EC"/>
</dbReference>
<feature type="active site" evidence="6">
    <location>
        <position position="523"/>
    </location>
</feature>
<gene>
    <name evidence="11" type="ORF">GXP67_18575</name>
</gene>
<keyword evidence="5 6" id="KW-0624">Polysaccharide degradation</keyword>
<dbReference type="InterPro" id="IPR018221">
    <property type="entry name" value="Glyco_hydro_9_His_AS"/>
</dbReference>
<evidence type="ECO:0000259" key="9">
    <source>
        <dbReference type="Pfam" id="PF00759"/>
    </source>
</evidence>
<dbReference type="EC" id="3.2.1.4" evidence="8"/>
<evidence type="ECO:0000256" key="8">
    <source>
        <dbReference type="RuleBase" id="RU361166"/>
    </source>
</evidence>
<dbReference type="EMBL" id="CP048222">
    <property type="protein sequence ID" value="QHT68504.1"/>
    <property type="molecule type" value="Genomic_DNA"/>
</dbReference>
<evidence type="ECO:0000313" key="12">
    <source>
        <dbReference type="Proteomes" id="UP000480178"/>
    </source>
</evidence>
<feature type="domain" description="Cellulase Ig-like" evidence="10">
    <location>
        <begin position="40"/>
        <end position="118"/>
    </location>
</feature>
<dbReference type="InterPro" id="IPR001701">
    <property type="entry name" value="Glyco_hydro_9"/>
</dbReference>
<evidence type="ECO:0000259" key="10">
    <source>
        <dbReference type="Pfam" id="PF02927"/>
    </source>
</evidence>
<dbReference type="GO" id="GO:0030245">
    <property type="term" value="P:cellulose catabolic process"/>
    <property type="evidence" value="ECO:0007669"/>
    <property type="project" value="UniProtKB-KW"/>
</dbReference>
<dbReference type="InterPro" id="IPR004197">
    <property type="entry name" value="Cellulase_Ig-like"/>
</dbReference>
<dbReference type="AlphaFoldDB" id="A0A6C0GL14"/>
<dbReference type="PROSITE" id="PS00698">
    <property type="entry name" value="GH9_3"/>
    <property type="match status" value="1"/>
</dbReference>
<sequence length="608" mass="67557">MITRYCRFAFLLLTLLVIHLDSIAQKNNALSTQLKQSQLSEDIRLNQIGFYPKAPKMAVLVKEGGTTYYIATPDLQRTVFTGKLSEPRTSPFSGKQTRMADFSAFIQPGKYVLWIPEIGHSYPFQITNQIHTPLTAAAIKSYYFQRMSTALPEKYAGKWARAAGHPDDKVLIHPSAASTQRPTGTQISAPYGWYDAGDYNKYIVNSGITMGTMLAAYEDFPAYFDTLQLHIPESNNQLPDLLDELLWNLRWMLAMQDPNDGGVYHKLTNAKFDGMVMPEAATQPRYVVQKSTTAALDFAAVMAQASRIVKKFPQALPGLADSCITAAEKAWTWAEQHPDVLYKQEAMNQQFDPDVVTGAYGDNKPDDEFIWAASELYITTKNDKYYTAVNLFPDTQMPLPSWAQVRLLGYYSLARHQKTLSAIAQKDFAELKKRIIGFGDELISGVSAQPYGTVMGKTAKDYIWGSSSVAANQGIALIQAYLLSGDKKYLDYALTNLDYLLGRNATGYSFLTGYGSKTPMHPHHRPSVADKVTEPVPGLLSGGPNANAPRQDKCTTYTSTIADEVFTDNDCSYASNEVAINWNAPFVYLAAAIEALQYKAGYGNRQKK</sequence>
<dbReference type="SUPFAM" id="SSF81296">
    <property type="entry name" value="E set domains"/>
    <property type="match status" value="1"/>
</dbReference>
<evidence type="ECO:0000256" key="4">
    <source>
        <dbReference type="ARBA" id="ARBA00023295"/>
    </source>
</evidence>
<feature type="chain" id="PRO_5025714255" description="Endoglucanase" evidence="8">
    <location>
        <begin position="25"/>
        <end position="608"/>
    </location>
</feature>
<dbReference type="Proteomes" id="UP000480178">
    <property type="component" value="Chromosome"/>
</dbReference>
<dbReference type="Pfam" id="PF00759">
    <property type="entry name" value="Glyco_hydro_9"/>
    <property type="match status" value="1"/>
</dbReference>
<dbReference type="InterPro" id="IPR012341">
    <property type="entry name" value="6hp_glycosidase-like_sf"/>
</dbReference>
<keyword evidence="8" id="KW-0136">Cellulose degradation</keyword>